<dbReference type="InterPro" id="IPR024109">
    <property type="entry name" value="Trp-tRNA-ligase_bac-type"/>
</dbReference>
<feature type="coiled-coil region" evidence="10">
    <location>
        <begin position="295"/>
        <end position="330"/>
    </location>
</feature>
<keyword evidence="10" id="KW-0175">Coiled coil</keyword>
<feature type="binding site" evidence="8">
    <location>
        <begin position="200"/>
        <end position="204"/>
    </location>
    <ligand>
        <name>ATP</name>
        <dbReference type="ChEBI" id="CHEBI:30616"/>
    </ligand>
</feature>
<dbReference type="InterPro" id="IPR050203">
    <property type="entry name" value="Trp-tRNA_synthetase"/>
</dbReference>
<dbReference type="Gene3D" id="3.40.50.620">
    <property type="entry name" value="HUPs"/>
    <property type="match status" value="1"/>
</dbReference>
<dbReference type="SUPFAM" id="SSF52374">
    <property type="entry name" value="Nucleotidylyl transferase"/>
    <property type="match status" value="1"/>
</dbReference>
<evidence type="ECO:0000256" key="3">
    <source>
        <dbReference type="ARBA" id="ARBA00022741"/>
    </source>
</evidence>
<protein>
    <recommendedName>
        <fullName evidence="8">Tryptophan--tRNA ligase</fullName>
        <ecNumber evidence="8">6.1.1.2</ecNumber>
    </recommendedName>
    <alternativeName>
        <fullName evidence="8">Tryptophanyl-tRNA synthetase</fullName>
        <shortName evidence="8">TrpRS</shortName>
    </alternativeName>
</protein>
<comment type="function">
    <text evidence="8">Catalyzes the attachment of tryptophan to tRNA(Trp).</text>
</comment>
<dbReference type="GO" id="GO:0005829">
    <property type="term" value="C:cytosol"/>
    <property type="evidence" value="ECO:0007669"/>
    <property type="project" value="TreeGrafter"/>
</dbReference>
<organism evidence="11 12">
    <name type="scientific">Candidatus Niyogibacteria bacterium CG10_big_fil_rev_8_21_14_0_10_46_36</name>
    <dbReference type="NCBI Taxonomy" id="1974726"/>
    <lineage>
        <taxon>Bacteria</taxon>
        <taxon>Candidatus Niyogiibacteriota</taxon>
    </lineage>
</organism>
<feature type="binding site" evidence="8">
    <location>
        <begin position="152"/>
        <end position="154"/>
    </location>
    <ligand>
        <name>ATP</name>
        <dbReference type="ChEBI" id="CHEBI:30616"/>
    </ligand>
</feature>
<evidence type="ECO:0000313" key="11">
    <source>
        <dbReference type="EMBL" id="PIR69695.1"/>
    </source>
</evidence>
<evidence type="ECO:0000256" key="9">
    <source>
        <dbReference type="RuleBase" id="RU363036"/>
    </source>
</evidence>
<evidence type="ECO:0000256" key="8">
    <source>
        <dbReference type="HAMAP-Rule" id="MF_00140"/>
    </source>
</evidence>
<dbReference type="CDD" id="cd00806">
    <property type="entry name" value="TrpRS_core"/>
    <property type="match status" value="1"/>
</dbReference>
<comment type="subcellular location">
    <subcellularLocation>
        <location evidence="8">Cytoplasm</location>
    </subcellularLocation>
</comment>
<feature type="binding site" evidence="8">
    <location>
        <position position="140"/>
    </location>
    <ligand>
        <name>L-tryptophan</name>
        <dbReference type="ChEBI" id="CHEBI:57912"/>
    </ligand>
</feature>
<evidence type="ECO:0000256" key="7">
    <source>
        <dbReference type="ARBA" id="ARBA00049929"/>
    </source>
</evidence>
<feature type="binding site" evidence="8">
    <location>
        <begin position="22"/>
        <end position="23"/>
    </location>
    <ligand>
        <name>ATP</name>
        <dbReference type="ChEBI" id="CHEBI:30616"/>
    </ligand>
</feature>
<keyword evidence="8" id="KW-0963">Cytoplasm</keyword>
<evidence type="ECO:0000313" key="12">
    <source>
        <dbReference type="Proteomes" id="UP000231503"/>
    </source>
</evidence>
<comment type="similarity">
    <text evidence="1 8 9">Belongs to the class-I aminoacyl-tRNA synthetase family.</text>
</comment>
<dbReference type="InterPro" id="IPR002306">
    <property type="entry name" value="Trp-tRNA-ligase"/>
</dbReference>
<keyword evidence="5 8" id="KW-0648">Protein biosynthesis</keyword>
<proteinExistence type="inferred from homology"/>
<dbReference type="Pfam" id="PF00579">
    <property type="entry name" value="tRNA-synt_1b"/>
    <property type="match status" value="1"/>
</dbReference>
<comment type="catalytic activity">
    <reaction evidence="7 8">
        <text>tRNA(Trp) + L-tryptophan + ATP = L-tryptophyl-tRNA(Trp) + AMP + diphosphate + H(+)</text>
        <dbReference type="Rhea" id="RHEA:24080"/>
        <dbReference type="Rhea" id="RHEA-COMP:9671"/>
        <dbReference type="Rhea" id="RHEA-COMP:9705"/>
        <dbReference type="ChEBI" id="CHEBI:15378"/>
        <dbReference type="ChEBI" id="CHEBI:30616"/>
        <dbReference type="ChEBI" id="CHEBI:33019"/>
        <dbReference type="ChEBI" id="CHEBI:57912"/>
        <dbReference type="ChEBI" id="CHEBI:78442"/>
        <dbReference type="ChEBI" id="CHEBI:78535"/>
        <dbReference type="ChEBI" id="CHEBI:456215"/>
        <dbReference type="EC" id="6.1.1.2"/>
    </reaction>
</comment>
<evidence type="ECO:0000256" key="10">
    <source>
        <dbReference type="SAM" id="Coils"/>
    </source>
</evidence>
<keyword evidence="3 8" id="KW-0547">Nucleotide-binding</keyword>
<name>A0A2H0TFW4_9BACT</name>
<feature type="short sequence motif" description="'KMSKS' region" evidence="8">
    <location>
        <begin position="200"/>
        <end position="204"/>
    </location>
</feature>
<dbReference type="Proteomes" id="UP000231503">
    <property type="component" value="Unassembled WGS sequence"/>
</dbReference>
<dbReference type="EC" id="6.1.1.2" evidence="8"/>
<keyword evidence="4 8" id="KW-0067">ATP-binding</keyword>
<dbReference type="NCBIfam" id="TIGR00233">
    <property type="entry name" value="trpS"/>
    <property type="match status" value="1"/>
</dbReference>
<sequence length="335" mass="37477">MAEEGKKRIFSGIQPSGVIHIGNYLGAIKQFTELQLQHEAFFCVVDQHAITVPQEPEQLYENTLSVAALYIASGINPKIANIFIQSHVPAHTELAWILNTITPIGELERMTQFKDKTQAQTKETGILAGLLNYPTLMAADILLYGTHAVPVGEDQTQHIELTRMLAQRFNNKYGETFVIPQALVQEHAARIMSLLDPAKKMSKSADSPKSYISMLDAPDEIRQKIKNAVTDSGNEVSYDKQKRPAISNLISIHRALTGAAFNKIGEQYKGKGYADFKQDLADIIIQELTPIQERYQALMENKKELEHILREGARNASAIAEKKLLEAKEKMGFYI</sequence>
<dbReference type="FunFam" id="1.10.240.10:FF:000002">
    <property type="entry name" value="Tryptophan--tRNA ligase"/>
    <property type="match status" value="1"/>
</dbReference>
<dbReference type="PRINTS" id="PR01039">
    <property type="entry name" value="TRNASYNTHTRP"/>
</dbReference>
<feature type="binding site" evidence="8">
    <location>
        <begin position="14"/>
        <end position="16"/>
    </location>
    <ligand>
        <name>ATP</name>
        <dbReference type="ChEBI" id="CHEBI:30616"/>
    </ligand>
</feature>
<evidence type="ECO:0000256" key="6">
    <source>
        <dbReference type="ARBA" id="ARBA00023146"/>
    </source>
</evidence>
<dbReference type="GO" id="GO:0004830">
    <property type="term" value="F:tryptophan-tRNA ligase activity"/>
    <property type="evidence" value="ECO:0007669"/>
    <property type="project" value="UniProtKB-UniRule"/>
</dbReference>
<gene>
    <name evidence="8 11" type="primary">trpS</name>
    <name evidence="11" type="ORF">COU47_01235</name>
</gene>
<feature type="short sequence motif" description="'HIGH' region" evidence="8">
    <location>
        <begin position="15"/>
        <end position="23"/>
    </location>
</feature>
<dbReference type="InterPro" id="IPR014729">
    <property type="entry name" value="Rossmann-like_a/b/a_fold"/>
</dbReference>
<dbReference type="PROSITE" id="PS00178">
    <property type="entry name" value="AA_TRNA_LIGASE_I"/>
    <property type="match status" value="1"/>
</dbReference>
<dbReference type="InterPro" id="IPR001412">
    <property type="entry name" value="aa-tRNA-synth_I_CS"/>
</dbReference>
<comment type="subunit">
    <text evidence="8">Homodimer.</text>
</comment>
<evidence type="ECO:0000256" key="4">
    <source>
        <dbReference type="ARBA" id="ARBA00022840"/>
    </source>
</evidence>
<dbReference type="AlphaFoldDB" id="A0A2H0TFW4"/>
<keyword evidence="2 8" id="KW-0436">Ligase</keyword>
<keyword evidence="6 8" id="KW-0030">Aminoacyl-tRNA synthetase</keyword>
<dbReference type="Gene3D" id="1.10.240.10">
    <property type="entry name" value="Tyrosyl-Transfer RNA Synthetase"/>
    <property type="match status" value="1"/>
</dbReference>
<dbReference type="GO" id="GO:0005524">
    <property type="term" value="F:ATP binding"/>
    <property type="evidence" value="ECO:0007669"/>
    <property type="project" value="UniProtKB-UniRule"/>
</dbReference>
<dbReference type="GO" id="GO:0006436">
    <property type="term" value="P:tryptophanyl-tRNA aminoacylation"/>
    <property type="evidence" value="ECO:0007669"/>
    <property type="project" value="UniProtKB-UniRule"/>
</dbReference>
<dbReference type="PANTHER" id="PTHR43766">
    <property type="entry name" value="TRYPTOPHAN--TRNA LIGASE, MITOCHONDRIAL"/>
    <property type="match status" value="1"/>
</dbReference>
<evidence type="ECO:0000256" key="2">
    <source>
        <dbReference type="ARBA" id="ARBA00022598"/>
    </source>
</evidence>
<dbReference type="EMBL" id="PFCO01000003">
    <property type="protein sequence ID" value="PIR69695.1"/>
    <property type="molecule type" value="Genomic_DNA"/>
</dbReference>
<dbReference type="HAMAP" id="MF_00140_B">
    <property type="entry name" value="Trp_tRNA_synth_B"/>
    <property type="match status" value="1"/>
</dbReference>
<dbReference type="InterPro" id="IPR002305">
    <property type="entry name" value="aa-tRNA-synth_Ic"/>
</dbReference>
<dbReference type="PANTHER" id="PTHR43766:SF1">
    <property type="entry name" value="TRYPTOPHAN--TRNA LIGASE, MITOCHONDRIAL"/>
    <property type="match status" value="1"/>
</dbReference>
<reference evidence="12" key="1">
    <citation type="submission" date="2017-09" db="EMBL/GenBank/DDBJ databases">
        <title>Depth-based differentiation of microbial function through sediment-hosted aquifers and enrichment of novel symbionts in the deep terrestrial subsurface.</title>
        <authorList>
            <person name="Probst A.J."/>
            <person name="Ladd B."/>
            <person name="Jarett J.K."/>
            <person name="Geller-Mcgrath D.E."/>
            <person name="Sieber C.M.K."/>
            <person name="Emerson J.B."/>
            <person name="Anantharaman K."/>
            <person name="Thomas B.C."/>
            <person name="Malmstrom R."/>
            <person name="Stieglmeier M."/>
            <person name="Klingl A."/>
            <person name="Woyke T."/>
            <person name="Ryan C.M."/>
            <person name="Banfield J.F."/>
        </authorList>
    </citation>
    <scope>NUCLEOTIDE SEQUENCE [LARGE SCALE GENOMIC DNA]</scope>
</reference>
<evidence type="ECO:0000256" key="1">
    <source>
        <dbReference type="ARBA" id="ARBA00005594"/>
    </source>
</evidence>
<feature type="binding site" evidence="8">
    <location>
        <position position="191"/>
    </location>
    <ligand>
        <name>ATP</name>
        <dbReference type="ChEBI" id="CHEBI:30616"/>
    </ligand>
</feature>
<evidence type="ECO:0000256" key="5">
    <source>
        <dbReference type="ARBA" id="ARBA00022917"/>
    </source>
</evidence>
<accession>A0A2H0TFW4</accession>
<comment type="caution">
    <text evidence="11">The sequence shown here is derived from an EMBL/GenBank/DDBJ whole genome shotgun (WGS) entry which is preliminary data.</text>
</comment>